<proteinExistence type="predicted"/>
<organism evidence="1 2">
    <name type="scientific">Sphaerisporangium siamense</name>
    <dbReference type="NCBI Taxonomy" id="795645"/>
    <lineage>
        <taxon>Bacteria</taxon>
        <taxon>Bacillati</taxon>
        <taxon>Actinomycetota</taxon>
        <taxon>Actinomycetes</taxon>
        <taxon>Streptosporangiales</taxon>
        <taxon>Streptosporangiaceae</taxon>
        <taxon>Sphaerisporangium</taxon>
    </lineage>
</organism>
<dbReference type="InterPro" id="IPR027417">
    <property type="entry name" value="P-loop_NTPase"/>
</dbReference>
<evidence type="ECO:0000313" key="2">
    <source>
        <dbReference type="Proteomes" id="UP000542210"/>
    </source>
</evidence>
<reference evidence="1 2" key="1">
    <citation type="submission" date="2020-08" db="EMBL/GenBank/DDBJ databases">
        <title>Sequencing the genomes of 1000 actinobacteria strains.</title>
        <authorList>
            <person name="Klenk H.-P."/>
        </authorList>
    </citation>
    <scope>NUCLEOTIDE SEQUENCE [LARGE SCALE GENOMIC DNA]</scope>
    <source>
        <strain evidence="1 2">DSM 45784</strain>
    </source>
</reference>
<accession>A0A7W7GCU7</accession>
<name>A0A7W7GCU7_9ACTN</name>
<dbReference type="AlphaFoldDB" id="A0A7W7GCU7"/>
<sequence length="1102" mass="121272">MSELPVRHVFVYAALALAGHYFPRHENGGLLAPFREAAFFAARKPQAWDGWHRLDHEARRRVADVMALAPAELADAKAFAVAARSLLGALDDDVEQHRAAVLRPFILAGDIPSRADAARPHVGGDLLAYVDRITARFRRPSARQQPADFAGPGVWHTQKVYVTGEGWVHGKLTIPTYPDFVAAPDHSTLPTVSTVPYTPEISPTVKELLDAAALVERRYDSDTERYLHDTLARLFSKLHCEESSSVVEVMRLIAGRTQILNAPTGTGKTVLVRVLASWFALQGLRIALVVPDVKATLSTAWDISADLEFLHQDGHLEQRATCVPLMSPNRRQERALKSAALIREDPHYPGEWGKRGQRDIDNLAYGCAQERFLDTAGTYPSGRENCFTLQREGAFASCPWIPRCDKFAPIYAACGAAVVVTNHHNFIDGNLKIGLNLDGRPTRGVTVREFALRTCHAVVIDEIDQFQSNLIDKCATHIVLHSRRPWTSAPQQFDTDAKHMPIRVESSLVNSVSHVRLMAEFLLLSICHGALHLTASDDEHTTQQRSGHQNAGWRLAHARDRELIGLLFPGAVAEGESIPPELFGKLDALLPERYGASSLLAGQDNGLDRGWDDVRRALDVLTAPRGHDFLDLVKLELHGLLADTIPDARSRSRAINLLVVRGYLKELDTSLTTLRDHVQQLRHSGLSSANRILEAVHPRAVNSILPLGMLGRAITGYRVTGLDNKEKDAELSAQNISGDPHTYVSELGGLVSLLTARVERPVVGLSATAYFPQAVREHVHAPVAWWMTDAQARSIVAESHKITYGSGHPLMGESIRISGTHPAGKPSALIELGTRLYETKISQKIEKLRRKDPDRARVILAANSYEQCAYLALGLSRAKGFNHRVCVAVPSDDPTRYARYLPSETLARPVTPEQFEDFPAYGDILIAPLSVIARGLNIVVATRSAVQSIYLCTRPPLTIDEPAWMYGSVNAAGMSVLPDGGSGDPAEVLRAAGEQAWQQLGLILRSPTQFSAMTPTLQEQVIAGMLVNLIQLAGRARRGGTDMNLHLVDYAFQDETWSSDLVTIIKRIHSRWPPEVQHRMNDLYGEALGAFLSYAGIDPNQV</sequence>
<dbReference type="RefSeq" id="WP_184882032.1">
    <property type="nucleotide sequence ID" value="NZ_BOOV01000057.1"/>
</dbReference>
<keyword evidence="2" id="KW-1185">Reference proteome</keyword>
<comment type="caution">
    <text evidence="1">The sequence shown here is derived from an EMBL/GenBank/DDBJ whole genome shotgun (WGS) entry which is preliminary data.</text>
</comment>
<gene>
    <name evidence="1" type="ORF">BJ982_003885</name>
</gene>
<evidence type="ECO:0008006" key="3">
    <source>
        <dbReference type="Google" id="ProtNLM"/>
    </source>
</evidence>
<protein>
    <recommendedName>
        <fullName evidence="3">Helicase ATP-binding domain-containing protein</fullName>
    </recommendedName>
</protein>
<dbReference type="Proteomes" id="UP000542210">
    <property type="component" value="Unassembled WGS sequence"/>
</dbReference>
<evidence type="ECO:0000313" key="1">
    <source>
        <dbReference type="EMBL" id="MBB4702341.1"/>
    </source>
</evidence>
<dbReference type="SUPFAM" id="SSF52540">
    <property type="entry name" value="P-loop containing nucleoside triphosphate hydrolases"/>
    <property type="match status" value="1"/>
</dbReference>
<dbReference type="EMBL" id="JACHND010000001">
    <property type="protein sequence ID" value="MBB4702341.1"/>
    <property type="molecule type" value="Genomic_DNA"/>
</dbReference>
<dbReference type="Gene3D" id="3.40.50.300">
    <property type="entry name" value="P-loop containing nucleotide triphosphate hydrolases"/>
    <property type="match status" value="1"/>
</dbReference>